<dbReference type="EMBL" id="JACYTN010000017">
    <property type="protein sequence ID" value="MBD8499970.1"/>
    <property type="molecule type" value="Genomic_DNA"/>
</dbReference>
<evidence type="ECO:0000313" key="1">
    <source>
        <dbReference type="EMBL" id="MBD8499970.1"/>
    </source>
</evidence>
<dbReference type="InterPro" id="IPR022555">
    <property type="entry name" value="DUF2577"/>
</dbReference>
<name>A0ABR9B3C4_9BACL</name>
<proteinExistence type="predicted"/>
<dbReference type="RefSeq" id="WP_192026292.1">
    <property type="nucleotide sequence ID" value="NZ_JACYTN010000017.1"/>
</dbReference>
<reference evidence="1 2" key="1">
    <citation type="submission" date="2020-09" db="EMBL/GenBank/DDBJ databases">
        <title>Paenibacillus sp. CAU 1523 isolated from sand of Haeundae Beach.</title>
        <authorList>
            <person name="Kim W."/>
        </authorList>
    </citation>
    <scope>NUCLEOTIDE SEQUENCE [LARGE SCALE GENOMIC DNA]</scope>
    <source>
        <strain evidence="1 2">CAU 1523</strain>
    </source>
</reference>
<accession>A0ABR9B3C4</accession>
<dbReference type="Proteomes" id="UP000634529">
    <property type="component" value="Unassembled WGS sequence"/>
</dbReference>
<organism evidence="1 2">
    <name type="scientific">Paenibacillus arenosi</name>
    <dbReference type="NCBI Taxonomy" id="2774142"/>
    <lineage>
        <taxon>Bacteria</taxon>
        <taxon>Bacillati</taxon>
        <taxon>Bacillota</taxon>
        <taxon>Bacilli</taxon>
        <taxon>Bacillales</taxon>
        <taxon>Paenibacillaceae</taxon>
        <taxon>Paenibacillus</taxon>
    </lineage>
</organism>
<sequence length="80" mass="8751">MLSDKIKLISMQANTASVPVSVMFGQVQKVSPIHILVDSRFVIDGDMVIMSRDLPELLVGDSVILLRNNGGQQFVVLGRL</sequence>
<keyword evidence="2" id="KW-1185">Reference proteome</keyword>
<comment type="caution">
    <text evidence="1">The sequence shown here is derived from an EMBL/GenBank/DDBJ whole genome shotgun (WGS) entry which is preliminary data.</text>
</comment>
<evidence type="ECO:0000313" key="2">
    <source>
        <dbReference type="Proteomes" id="UP000634529"/>
    </source>
</evidence>
<gene>
    <name evidence="1" type="ORF">IFO66_16870</name>
</gene>
<protein>
    <submittedName>
        <fullName evidence="1">DUF2577 family protein</fullName>
    </submittedName>
</protein>
<dbReference type="Pfam" id="PF10844">
    <property type="entry name" value="DUF2577"/>
    <property type="match status" value="1"/>
</dbReference>